<accession>A0A285V428</accession>
<dbReference type="RefSeq" id="WP_097194851.1">
    <property type="nucleotide sequence ID" value="NZ_OBQI01000002.1"/>
</dbReference>
<reference evidence="4" key="1">
    <citation type="submission" date="2017-08" db="EMBL/GenBank/DDBJ databases">
        <authorList>
            <person name="Varghese N."/>
            <person name="Submissions S."/>
        </authorList>
    </citation>
    <scope>NUCLEOTIDE SEQUENCE [LARGE SCALE GENOMIC DNA]</scope>
    <source>
        <strain evidence="4">DSM 4725</strain>
    </source>
</reference>
<dbReference type="EMBL" id="OBQI01000002">
    <property type="protein sequence ID" value="SOC48763.1"/>
    <property type="molecule type" value="Genomic_DNA"/>
</dbReference>
<evidence type="ECO:0000313" key="3">
    <source>
        <dbReference type="EMBL" id="SOC48763.1"/>
    </source>
</evidence>
<dbReference type="AlphaFoldDB" id="A0A285V428"/>
<keyword evidence="2" id="KW-1133">Transmembrane helix</keyword>
<keyword evidence="4" id="KW-1185">Reference proteome</keyword>
<evidence type="ECO:0000256" key="2">
    <source>
        <dbReference type="SAM" id="Phobius"/>
    </source>
</evidence>
<dbReference type="InterPro" id="IPR032820">
    <property type="entry name" value="ATPase_put"/>
</dbReference>
<sequence length="113" mass="12051">MAENTPAGWESRPRTADAERHPSGADVGWGITGTMLSGMLVWGGAGWLLDRWLETRVFTLVGVLLGLGVAIYLVVVKYGAVEPPSGARPHTRTTPGGQRSSPRTQGPTQKGQR</sequence>
<feature type="transmembrane region" description="Helical" evidence="2">
    <location>
        <begin position="27"/>
        <end position="49"/>
    </location>
</feature>
<keyword evidence="2" id="KW-0472">Membrane</keyword>
<proteinExistence type="predicted"/>
<feature type="region of interest" description="Disordered" evidence="1">
    <location>
        <begin position="1"/>
        <end position="27"/>
    </location>
</feature>
<evidence type="ECO:0000313" key="4">
    <source>
        <dbReference type="Proteomes" id="UP000219435"/>
    </source>
</evidence>
<feature type="compositionally biased region" description="Polar residues" evidence="1">
    <location>
        <begin position="92"/>
        <end position="113"/>
    </location>
</feature>
<dbReference type="OrthoDB" id="5193039at2"/>
<feature type="transmembrane region" description="Helical" evidence="2">
    <location>
        <begin position="56"/>
        <end position="75"/>
    </location>
</feature>
<feature type="region of interest" description="Disordered" evidence="1">
    <location>
        <begin position="82"/>
        <end position="113"/>
    </location>
</feature>
<feature type="compositionally biased region" description="Basic and acidic residues" evidence="1">
    <location>
        <begin position="11"/>
        <end position="23"/>
    </location>
</feature>
<evidence type="ECO:0000256" key="1">
    <source>
        <dbReference type="SAM" id="MobiDB-lite"/>
    </source>
</evidence>
<organism evidence="3 4">
    <name type="scientific">Blastococcus aggregatus</name>
    <dbReference type="NCBI Taxonomy" id="38502"/>
    <lineage>
        <taxon>Bacteria</taxon>
        <taxon>Bacillati</taxon>
        <taxon>Actinomycetota</taxon>
        <taxon>Actinomycetes</taxon>
        <taxon>Geodermatophilales</taxon>
        <taxon>Geodermatophilaceae</taxon>
        <taxon>Blastococcus</taxon>
    </lineage>
</organism>
<dbReference type="Proteomes" id="UP000219435">
    <property type="component" value="Unassembled WGS sequence"/>
</dbReference>
<name>A0A285V428_9ACTN</name>
<keyword evidence="2" id="KW-0812">Transmembrane</keyword>
<protein>
    <submittedName>
        <fullName evidence="3">F0F1-ATPase subunit Ca2+/Mg2+ transporter</fullName>
    </submittedName>
</protein>
<gene>
    <name evidence="3" type="ORF">SAMN05660748_1471</name>
</gene>
<dbReference type="Pfam" id="PF09527">
    <property type="entry name" value="ATPase_gene1"/>
    <property type="match status" value="1"/>
</dbReference>